<dbReference type="SUPFAM" id="SSF52768">
    <property type="entry name" value="Arginase/deacetylase"/>
    <property type="match status" value="1"/>
</dbReference>
<dbReference type="InterPro" id="IPR023696">
    <property type="entry name" value="Ureohydrolase_dom_sf"/>
</dbReference>
<dbReference type="PANTHER" id="PTHR10625:SF10">
    <property type="entry name" value="HISTONE DEACETYLASE HDAC1"/>
    <property type="match status" value="1"/>
</dbReference>
<dbReference type="InterPro" id="IPR037138">
    <property type="entry name" value="His_deacetylse_dom_sf"/>
</dbReference>
<protein>
    <submittedName>
        <fullName evidence="2">Acetoin utilization protein</fullName>
    </submittedName>
    <submittedName>
        <fullName evidence="3">Histone deacetylase family protein</fullName>
    </submittedName>
</protein>
<organism evidence="2">
    <name type="scientific">Candidatus Aramenus sulfurataquae</name>
    <dbReference type="NCBI Taxonomy" id="1326980"/>
    <lineage>
        <taxon>Archaea</taxon>
        <taxon>Thermoproteota</taxon>
        <taxon>Thermoprotei</taxon>
        <taxon>Sulfolobales</taxon>
        <taxon>Sulfolobaceae</taxon>
        <taxon>Candidatus Aramenus</taxon>
    </lineage>
</organism>
<dbReference type="GO" id="GO:0004407">
    <property type="term" value="F:histone deacetylase activity"/>
    <property type="evidence" value="ECO:0007669"/>
    <property type="project" value="TreeGrafter"/>
</dbReference>
<comment type="caution">
    <text evidence="2">The sequence shown here is derived from an EMBL/GenBank/DDBJ whole genome shotgun (WGS) entry which is preliminary data.</text>
</comment>
<evidence type="ECO:0000313" key="3">
    <source>
        <dbReference type="EMBL" id="MCL7343944.1"/>
    </source>
</evidence>
<reference evidence="3" key="2">
    <citation type="submission" date="2022-05" db="EMBL/GenBank/DDBJ databases">
        <title>Metagenome Sequencing of an Archaeal-Dominated Microbial Community from a Hot Spring at the Los Azufres Geothermal Field, Mexico.</title>
        <authorList>
            <person name="Marin-Paredes R."/>
            <person name="Martinez-Romero E."/>
            <person name="Servin-Garciduenas L.E."/>
        </authorList>
    </citation>
    <scope>NUCLEOTIDE SEQUENCE</scope>
    <source>
        <strain evidence="3">AZ1-454</strain>
    </source>
</reference>
<proteinExistence type="predicted"/>
<evidence type="ECO:0000313" key="2">
    <source>
        <dbReference type="EMBL" id="KJR78481.1"/>
    </source>
</evidence>
<sequence>MEVAVIWDDRFGEISFSHPMIRDVAKARIRKFYELVKGEDYVILVRPELAPREALTMIHTREYLEKLERASQEPHIGFLDSGDTVHYPGMMEDILLVVGASLTAVKLSKFFDRIYIPLGGFHHAFPDRAMGFCPVNDIAIAVKLLEEKGRVAIIDVDAHHGNGLQHLFYDRPVLKVNVFAYDGKFFPGTGHYSERGVGEGKGLNFNVTLPLGSGDDAFQEALKVLDVVYDFKPDYLVVLAGVDGHKDDGLKSLNLTSNSYNLIGYKVSRLAKELGAKVVSYGGGGYGEYSAYCMLEFVRGLKEIRERTEPETEDKEKREYVRSIVSYLLSEGLPSSLK</sequence>
<dbReference type="EMBL" id="JZWS02000003">
    <property type="protein sequence ID" value="MCL7343944.1"/>
    <property type="molecule type" value="Genomic_DNA"/>
</dbReference>
<reference evidence="2" key="1">
    <citation type="submission" date="2015-03" db="EMBL/GenBank/DDBJ databases">
        <title>Metagenome Sequencing of an Archaeal-Dominated Microbial Community from a Hot Spring at the Los Azufres Geothermal Field, Mexico.</title>
        <authorList>
            <person name="Servin-Garciduenas L.E."/>
            <person name="Martinez-Romero E."/>
        </authorList>
    </citation>
    <scope>NUCLEOTIDE SEQUENCE [LARGE SCALE GENOMIC DNA]</scope>
    <source>
        <strain evidence="2">AZ1-454</strain>
    </source>
</reference>
<dbReference type="Gene3D" id="3.40.800.20">
    <property type="entry name" value="Histone deacetylase domain"/>
    <property type="match status" value="1"/>
</dbReference>
<dbReference type="Pfam" id="PF00850">
    <property type="entry name" value="Hist_deacetyl"/>
    <property type="match status" value="1"/>
</dbReference>
<evidence type="ECO:0000259" key="1">
    <source>
        <dbReference type="Pfam" id="PF00850"/>
    </source>
</evidence>
<dbReference type="EMBL" id="JZWS01000097">
    <property type="protein sequence ID" value="KJR78481.1"/>
    <property type="molecule type" value="Genomic_DNA"/>
</dbReference>
<dbReference type="InterPro" id="IPR023801">
    <property type="entry name" value="His_deacetylse_dom"/>
</dbReference>
<dbReference type="PRINTS" id="PR01270">
    <property type="entry name" value="HDASUPER"/>
</dbReference>
<dbReference type="GO" id="GO:0040029">
    <property type="term" value="P:epigenetic regulation of gene expression"/>
    <property type="evidence" value="ECO:0007669"/>
    <property type="project" value="TreeGrafter"/>
</dbReference>
<dbReference type="AlphaFoldDB" id="A0A0F2LRT5"/>
<gene>
    <name evidence="3" type="ORF">TQ35_005140</name>
    <name evidence="2" type="ORF">TQ35_07085</name>
</gene>
<dbReference type="PATRIC" id="fig|1326980.8.peg.2309"/>
<dbReference type="PANTHER" id="PTHR10625">
    <property type="entry name" value="HISTONE DEACETYLASE HDAC1-RELATED"/>
    <property type="match status" value="1"/>
</dbReference>
<dbReference type="InterPro" id="IPR000286">
    <property type="entry name" value="HDACs"/>
</dbReference>
<feature type="domain" description="Histone deacetylase" evidence="1">
    <location>
        <begin position="27"/>
        <end position="290"/>
    </location>
</feature>
<name>A0A0F2LRT5_9CREN</name>
<accession>A0A0F2LRT5</accession>